<sequence>MLKKFSNQRFQYSALLVVAVIAVSFSSIFIKMSTAPASVIGFYRMLIASLLIIPFAWRERTLWSKLSWVDLVSIGCAGVFLGFHFVFWILSLKYTSVSSSTLIVALQPVLVACGAFFLFGERLNRWQQCACFIALCGTSLVGYNDLQLSQNAFLGDIYAFLGTIFAALYMLAGQKARTNVSVWTYNVSVFSIATLLLALDTLIHRSPWFNYSFNNWILFLLLALVSTLLGHALFNLVLKKLPASAVSMTILGEPLGAILLAWLLLNQWIHWQEAMGGILLLTGVYLFLRKTSLLKDTLPSTNSGDGGLDNIANHHMETDG</sequence>
<feature type="transmembrane region" description="Helical" evidence="3">
    <location>
        <begin position="152"/>
        <end position="171"/>
    </location>
</feature>
<feature type="transmembrane region" description="Helical" evidence="3">
    <location>
        <begin position="183"/>
        <end position="204"/>
    </location>
</feature>
<feature type="transmembrane region" description="Helical" evidence="3">
    <location>
        <begin position="69"/>
        <end position="90"/>
    </location>
</feature>
<dbReference type="InterPro" id="IPR037185">
    <property type="entry name" value="EmrE-like"/>
</dbReference>
<evidence type="ECO:0000256" key="1">
    <source>
        <dbReference type="ARBA" id="ARBA00004127"/>
    </source>
</evidence>
<feature type="transmembrane region" description="Helical" evidence="3">
    <location>
        <begin position="245"/>
        <end position="265"/>
    </location>
</feature>
<evidence type="ECO:0000256" key="2">
    <source>
        <dbReference type="ARBA" id="ARBA00007362"/>
    </source>
</evidence>
<keyword evidence="3" id="KW-0812">Transmembrane</keyword>
<feature type="transmembrane region" description="Helical" evidence="3">
    <location>
        <begin position="126"/>
        <end position="146"/>
    </location>
</feature>
<feature type="transmembrane region" description="Helical" evidence="3">
    <location>
        <begin position="216"/>
        <end position="238"/>
    </location>
</feature>
<feature type="transmembrane region" description="Helical" evidence="3">
    <location>
        <begin position="102"/>
        <end position="119"/>
    </location>
</feature>
<dbReference type="Pfam" id="PF00892">
    <property type="entry name" value="EamA"/>
    <property type="match status" value="2"/>
</dbReference>
<comment type="similarity">
    <text evidence="2">Belongs to the EamA transporter family.</text>
</comment>
<dbReference type="Proteomes" id="UP000184016">
    <property type="component" value="Unassembled WGS sequence"/>
</dbReference>
<keyword evidence="3" id="KW-1133">Transmembrane helix</keyword>
<dbReference type="PANTHER" id="PTHR22911:SF76">
    <property type="entry name" value="EAMA DOMAIN-CONTAINING PROTEIN"/>
    <property type="match status" value="1"/>
</dbReference>
<feature type="domain" description="EamA" evidence="4">
    <location>
        <begin position="15"/>
        <end position="141"/>
    </location>
</feature>
<keyword evidence="3" id="KW-0472">Membrane</keyword>
<evidence type="ECO:0000313" key="5">
    <source>
        <dbReference type="EMBL" id="SHK77054.1"/>
    </source>
</evidence>
<dbReference type="InterPro" id="IPR000620">
    <property type="entry name" value="EamA_dom"/>
</dbReference>
<feature type="domain" description="EamA" evidence="4">
    <location>
        <begin position="154"/>
        <end position="288"/>
    </location>
</feature>
<gene>
    <name evidence="5" type="ORF">SAMN05443507_12219</name>
</gene>
<evidence type="ECO:0000259" key="4">
    <source>
        <dbReference type="Pfam" id="PF00892"/>
    </source>
</evidence>
<evidence type="ECO:0000256" key="3">
    <source>
        <dbReference type="SAM" id="Phobius"/>
    </source>
</evidence>
<keyword evidence="6" id="KW-1185">Reference proteome</keyword>
<evidence type="ECO:0000313" key="6">
    <source>
        <dbReference type="Proteomes" id="UP000184016"/>
    </source>
</evidence>
<feature type="transmembrane region" description="Helical" evidence="3">
    <location>
        <begin position="36"/>
        <end position="57"/>
    </location>
</feature>
<dbReference type="SUPFAM" id="SSF103481">
    <property type="entry name" value="Multidrug resistance efflux transporter EmrE"/>
    <property type="match status" value="2"/>
</dbReference>
<dbReference type="EMBL" id="FRAF01000022">
    <property type="protein sequence ID" value="SHK77054.1"/>
    <property type="molecule type" value="Genomic_DNA"/>
</dbReference>
<feature type="transmembrane region" description="Helical" evidence="3">
    <location>
        <begin position="271"/>
        <end position="288"/>
    </location>
</feature>
<protein>
    <submittedName>
        <fullName evidence="5">Permease of the drug/metabolite transporter (DMT) superfamily</fullName>
    </submittedName>
</protein>
<proteinExistence type="inferred from homology"/>
<feature type="transmembrane region" description="Helical" evidence="3">
    <location>
        <begin position="12"/>
        <end position="30"/>
    </location>
</feature>
<accession>A0A1M6V6M0</accession>
<name>A0A1M6V6M0_9BACL</name>
<dbReference type="GO" id="GO:0016020">
    <property type="term" value="C:membrane"/>
    <property type="evidence" value="ECO:0007669"/>
    <property type="project" value="InterPro"/>
</dbReference>
<dbReference type="AlphaFoldDB" id="A0A1M6V6M0"/>
<dbReference type="PANTHER" id="PTHR22911">
    <property type="entry name" value="ACYL-MALONYL CONDENSING ENZYME-RELATED"/>
    <property type="match status" value="1"/>
</dbReference>
<reference evidence="6" key="1">
    <citation type="submission" date="2016-11" db="EMBL/GenBank/DDBJ databases">
        <authorList>
            <person name="Varghese N."/>
            <person name="Submissions S."/>
        </authorList>
    </citation>
    <scope>NUCLEOTIDE SEQUENCE [LARGE SCALE GENOMIC DNA]</scope>
    <source>
        <strain evidence="6">USBA-503</strain>
    </source>
</reference>
<comment type="subcellular location">
    <subcellularLocation>
        <location evidence="1">Endomembrane system</location>
        <topology evidence="1">Multi-pass membrane protein</topology>
    </subcellularLocation>
</comment>
<dbReference type="RefSeq" id="WP_072874825.1">
    <property type="nucleotide sequence ID" value="NZ_FRAF01000022.1"/>
</dbReference>
<organism evidence="5 6">
    <name type="scientific">Alicyclobacillus tolerans</name>
    <dbReference type="NCBI Taxonomy" id="90970"/>
    <lineage>
        <taxon>Bacteria</taxon>
        <taxon>Bacillati</taxon>
        <taxon>Bacillota</taxon>
        <taxon>Bacilli</taxon>
        <taxon>Bacillales</taxon>
        <taxon>Alicyclobacillaceae</taxon>
        <taxon>Alicyclobacillus</taxon>
    </lineage>
</organism>
<dbReference type="OrthoDB" id="9790852at2"/>